<gene>
    <name evidence="2" type="ORF">FXF69_25480</name>
</gene>
<dbReference type="Proteomes" id="UP000323380">
    <property type="component" value="Unassembled WGS sequence"/>
</dbReference>
<reference evidence="2 3" key="1">
    <citation type="submission" date="2019-08" db="EMBL/GenBank/DDBJ databases">
        <title>Actinomadura sp. nov. CYP1-5 isolated from mountain soil.</title>
        <authorList>
            <person name="Songsumanus A."/>
            <person name="Kuncharoen N."/>
            <person name="Kudo T."/>
            <person name="Yuki M."/>
            <person name="Igarashi Y."/>
            <person name="Tanasupawat S."/>
        </authorList>
    </citation>
    <scope>NUCLEOTIDE SEQUENCE [LARGE SCALE GENOMIC DNA]</scope>
    <source>
        <strain evidence="2 3">JCM 14158</strain>
    </source>
</reference>
<evidence type="ECO:0000313" key="3">
    <source>
        <dbReference type="Proteomes" id="UP000323380"/>
    </source>
</evidence>
<dbReference type="EMBL" id="VSFG01000005">
    <property type="protein sequence ID" value="TYB44289.1"/>
    <property type="molecule type" value="Genomic_DNA"/>
</dbReference>
<sequence>MDHDRGAPPRGGLRRPRRGPGRRGGRDRRDALRRRRRVSDRSVEPRPAHVWSGGLSARRRGAEPPSRRPLPMPVRRARRCGPAVRGGRPEPFRTLR</sequence>
<dbReference type="AlphaFoldDB" id="A0A5D0NIW6"/>
<accession>A0A5D0NIW6</accession>
<protein>
    <submittedName>
        <fullName evidence="2">Uncharacterized protein</fullName>
    </submittedName>
</protein>
<evidence type="ECO:0000313" key="2">
    <source>
        <dbReference type="EMBL" id="TYB44289.1"/>
    </source>
</evidence>
<evidence type="ECO:0000256" key="1">
    <source>
        <dbReference type="SAM" id="MobiDB-lite"/>
    </source>
</evidence>
<comment type="caution">
    <text evidence="2">The sequence shown here is derived from an EMBL/GenBank/DDBJ whole genome shotgun (WGS) entry which is preliminary data.</text>
</comment>
<keyword evidence="3" id="KW-1185">Reference proteome</keyword>
<name>A0A5D0NIW6_9ACTN</name>
<feature type="compositionally biased region" description="Basic and acidic residues" evidence="1">
    <location>
        <begin position="87"/>
        <end position="96"/>
    </location>
</feature>
<feature type="compositionally biased region" description="Basic residues" evidence="1">
    <location>
        <begin position="12"/>
        <end position="38"/>
    </location>
</feature>
<feature type="region of interest" description="Disordered" evidence="1">
    <location>
        <begin position="1"/>
        <end position="96"/>
    </location>
</feature>
<proteinExistence type="predicted"/>
<organism evidence="2 3">
    <name type="scientific">Actinomadura chibensis</name>
    <dbReference type="NCBI Taxonomy" id="392828"/>
    <lineage>
        <taxon>Bacteria</taxon>
        <taxon>Bacillati</taxon>
        <taxon>Actinomycetota</taxon>
        <taxon>Actinomycetes</taxon>
        <taxon>Streptosporangiales</taxon>
        <taxon>Thermomonosporaceae</taxon>
        <taxon>Actinomadura</taxon>
    </lineage>
</organism>